<dbReference type="Proteomes" id="UP001155182">
    <property type="component" value="Unassembled WGS sequence"/>
</dbReference>
<comment type="caution">
    <text evidence="2">The sequence shown here is derived from an EMBL/GenBank/DDBJ whole genome shotgun (WGS) entry which is preliminary data.</text>
</comment>
<evidence type="ECO:0008006" key="4">
    <source>
        <dbReference type="Google" id="ProtNLM"/>
    </source>
</evidence>
<dbReference type="AlphaFoldDB" id="A0A9X2JBL9"/>
<proteinExistence type="predicted"/>
<evidence type="ECO:0000313" key="2">
    <source>
        <dbReference type="EMBL" id="MCO4292103.1"/>
    </source>
</evidence>
<organism evidence="2 3">
    <name type="scientific">Solitalea agri</name>
    <dbReference type="NCBI Taxonomy" id="2953739"/>
    <lineage>
        <taxon>Bacteria</taxon>
        <taxon>Pseudomonadati</taxon>
        <taxon>Bacteroidota</taxon>
        <taxon>Sphingobacteriia</taxon>
        <taxon>Sphingobacteriales</taxon>
        <taxon>Sphingobacteriaceae</taxon>
        <taxon>Solitalea</taxon>
    </lineage>
</organism>
<accession>A0A9X2JBL9</accession>
<feature type="signal peptide" evidence="1">
    <location>
        <begin position="1"/>
        <end position="20"/>
    </location>
</feature>
<evidence type="ECO:0000256" key="1">
    <source>
        <dbReference type="SAM" id="SignalP"/>
    </source>
</evidence>
<protein>
    <recommendedName>
        <fullName evidence="4">Outer membrane protein beta-barrel domain-containing protein</fullName>
    </recommendedName>
</protein>
<gene>
    <name evidence="2" type="ORF">NF867_04410</name>
</gene>
<reference evidence="2" key="1">
    <citation type="submission" date="2022-06" db="EMBL/GenBank/DDBJ databases">
        <title>Solitalea sp. MAHUQ-68 isolated from rhizospheric soil.</title>
        <authorList>
            <person name="Huq M.A."/>
        </authorList>
    </citation>
    <scope>NUCLEOTIDE SEQUENCE</scope>
    <source>
        <strain evidence="2">MAHUQ-68</strain>
    </source>
</reference>
<keyword evidence="3" id="KW-1185">Reference proteome</keyword>
<sequence length="230" mass="26191">MKKYFLLLVLFTISYFSASAQFRYNRFSATLSAGASRANMDAANGDVNFNLGLSAECHFTPFTYFSLNYNDGKFSKMSPDQYGRAFVSDYSTFSGSINMSLGEIIHPWWKETYGFWNNIYFGAGLGIVSSKMNEYNNIAMDYQHPDMGGAKYSGTNAFIPINTGINFKFTEYGLETPIEINLNMQHCIGLTDNIDGYNPKFDNKYSDAFDIVTIGLRYTFGPEKVYYMWR</sequence>
<evidence type="ECO:0000313" key="3">
    <source>
        <dbReference type="Proteomes" id="UP001155182"/>
    </source>
</evidence>
<keyword evidence="1" id="KW-0732">Signal</keyword>
<feature type="chain" id="PRO_5040721094" description="Outer membrane protein beta-barrel domain-containing protein" evidence="1">
    <location>
        <begin position="21"/>
        <end position="230"/>
    </location>
</feature>
<dbReference type="RefSeq" id="WP_252586385.1">
    <property type="nucleotide sequence ID" value="NZ_JAMWYS010000021.1"/>
</dbReference>
<name>A0A9X2JBL9_9SPHI</name>
<dbReference type="EMBL" id="JAMWYS010000021">
    <property type="protein sequence ID" value="MCO4292103.1"/>
    <property type="molecule type" value="Genomic_DNA"/>
</dbReference>